<dbReference type="InterPro" id="IPR052173">
    <property type="entry name" value="Beta-lactam_resp_regulator"/>
</dbReference>
<keyword evidence="1" id="KW-0472">Membrane</keyword>
<evidence type="ECO:0000313" key="4">
    <source>
        <dbReference type="Proteomes" id="UP000190285"/>
    </source>
</evidence>
<evidence type="ECO:0000256" key="1">
    <source>
        <dbReference type="SAM" id="Phobius"/>
    </source>
</evidence>
<keyword evidence="1" id="KW-1133">Transmembrane helix</keyword>
<protein>
    <submittedName>
        <fullName evidence="3">Bla regulator protein blaR1</fullName>
    </submittedName>
</protein>
<dbReference type="EMBL" id="FUZT01000004">
    <property type="protein sequence ID" value="SKC66090.1"/>
    <property type="molecule type" value="Genomic_DNA"/>
</dbReference>
<proteinExistence type="predicted"/>
<gene>
    <name evidence="3" type="ORF">SAMN02194393_02071</name>
</gene>
<dbReference type="Pfam" id="PF05569">
    <property type="entry name" value="Peptidase_M56"/>
    <property type="match status" value="1"/>
</dbReference>
<evidence type="ECO:0000259" key="2">
    <source>
        <dbReference type="Pfam" id="PF05569"/>
    </source>
</evidence>
<feature type="transmembrane region" description="Helical" evidence="1">
    <location>
        <begin position="141"/>
        <end position="162"/>
    </location>
</feature>
<sequence>MGIINRVFLGVLKSSLNASIIAVLIMIIKGLLHKKISPRIHHALWFLVLIRLLIPFLPESNLSVLNILQQNTSNIMYYDHGNDVVSKIDTVKDDLNNIDIINKDTNNSFDKEINSKQPKKTNDNELILSEENTIISNKINILSLIWLSGFLFIVIFILASAIRTKNKVIRLAKVTDVEILSIMDSCKKIIGINKEIPLYTGNYFNSPCILGIINPCIYYPRNKLDNINKNNLYHILLHELAHFKRKDLLYNLICVLTLSLHWFNPLIWFVVKTMRVDRELACDAYVLNTIGESEVTSYGMTIINFLENSSLNKNKHSLLYFNETSCKLERRIKMIKGFKKGSYKISMLTIVIGILISSVTLTDAITPTYNNSVKPINSIEKNKDKVTIFDPNRIENKDILKPNRRAYGDIKKISKVLNFKPKLPDYIPNGFIFKNVILINLNTNKPEMRVWLNYQTQTGPHSSMTFVATPITEPLEKFDTPFLHGYKVTFTKEEISIDNMKIIKAKAKDSFMTDIYYVWQNDGLQYTILRDGASASSQDDEIFKMIKSIKYPEDIKNVSYKNDLKGPRQSLEVYDTYDLVEAVNAIGFIPKLSYKLKESYEIGEISVLNRTRILYNEKDLTKKVFLTVYGDETSNNKFTFEQIKDKDLYKQIKNNNHIKNYYEKTINITSFKLENKDVYKSEKYLEYHDAPDEPYIITYLWEEDEYFCVVSLSEKIENHGDILKELINFKPLDIDSL</sequence>
<dbReference type="InterPro" id="IPR008756">
    <property type="entry name" value="Peptidase_M56"/>
</dbReference>
<dbReference type="CDD" id="cd07341">
    <property type="entry name" value="M56_BlaR1_MecR1_like"/>
    <property type="match status" value="1"/>
</dbReference>
<feature type="transmembrane region" description="Helical" evidence="1">
    <location>
        <begin position="7"/>
        <end position="28"/>
    </location>
</feature>
<dbReference type="RefSeq" id="WP_170917358.1">
    <property type="nucleotide sequence ID" value="NZ_FUZT01000004.1"/>
</dbReference>
<feature type="domain" description="Peptidase M56" evidence="2">
    <location>
        <begin position="10"/>
        <end position="335"/>
    </location>
</feature>
<accession>A0A1T5KR08</accession>
<dbReference type="AlphaFoldDB" id="A0A1T5KR08"/>
<dbReference type="PANTHER" id="PTHR34978:SF3">
    <property type="entry name" value="SLR0241 PROTEIN"/>
    <property type="match status" value="1"/>
</dbReference>
<keyword evidence="4" id="KW-1185">Reference proteome</keyword>
<name>A0A1T5KR08_9FIRM</name>
<keyword evidence="1" id="KW-0812">Transmembrane</keyword>
<feature type="transmembrane region" description="Helical" evidence="1">
    <location>
        <begin position="341"/>
        <end position="361"/>
    </location>
</feature>
<dbReference type="PANTHER" id="PTHR34978">
    <property type="entry name" value="POSSIBLE SENSOR-TRANSDUCER PROTEIN BLAR"/>
    <property type="match status" value="1"/>
</dbReference>
<feature type="transmembrane region" description="Helical" evidence="1">
    <location>
        <begin position="248"/>
        <end position="271"/>
    </location>
</feature>
<evidence type="ECO:0000313" key="3">
    <source>
        <dbReference type="EMBL" id="SKC66090.1"/>
    </source>
</evidence>
<dbReference type="STRING" id="36842.SAMN02194393_02071"/>
<dbReference type="Proteomes" id="UP000190285">
    <property type="component" value="Unassembled WGS sequence"/>
</dbReference>
<reference evidence="4" key="1">
    <citation type="submission" date="2017-02" db="EMBL/GenBank/DDBJ databases">
        <authorList>
            <person name="Varghese N."/>
            <person name="Submissions S."/>
        </authorList>
    </citation>
    <scope>NUCLEOTIDE SEQUENCE [LARGE SCALE GENOMIC DNA]</scope>
    <source>
        <strain evidence="4">M1</strain>
    </source>
</reference>
<organism evidence="3 4">
    <name type="scientific">Maledivibacter halophilus</name>
    <dbReference type="NCBI Taxonomy" id="36842"/>
    <lineage>
        <taxon>Bacteria</taxon>
        <taxon>Bacillati</taxon>
        <taxon>Bacillota</taxon>
        <taxon>Clostridia</taxon>
        <taxon>Peptostreptococcales</taxon>
        <taxon>Caminicellaceae</taxon>
        <taxon>Maledivibacter</taxon>
    </lineage>
</organism>
<feature type="transmembrane region" description="Helical" evidence="1">
    <location>
        <begin position="40"/>
        <end position="57"/>
    </location>
</feature>